<dbReference type="GeneID" id="27336391"/>
<feature type="compositionally biased region" description="Basic and acidic residues" evidence="1">
    <location>
        <begin position="15"/>
        <end position="30"/>
    </location>
</feature>
<feature type="region of interest" description="Disordered" evidence="1">
    <location>
        <begin position="121"/>
        <end position="148"/>
    </location>
</feature>
<name>A0A0D2BLJ2_9EURO</name>
<dbReference type="RefSeq" id="XP_016232250.1">
    <property type="nucleotide sequence ID" value="XM_016383627.1"/>
</dbReference>
<evidence type="ECO:0000256" key="1">
    <source>
        <dbReference type="SAM" id="MobiDB-lite"/>
    </source>
</evidence>
<feature type="compositionally biased region" description="Polar residues" evidence="1">
    <location>
        <begin position="137"/>
        <end position="148"/>
    </location>
</feature>
<dbReference type="OrthoDB" id="4505928at2759"/>
<proteinExistence type="predicted"/>
<dbReference type="CDD" id="cd14686">
    <property type="entry name" value="bZIP"/>
    <property type="match status" value="1"/>
</dbReference>
<accession>A0A0D2BLJ2</accession>
<evidence type="ECO:0000313" key="3">
    <source>
        <dbReference type="Proteomes" id="UP000053328"/>
    </source>
</evidence>
<feature type="compositionally biased region" description="Basic and acidic residues" evidence="1">
    <location>
        <begin position="122"/>
        <end position="136"/>
    </location>
</feature>
<sequence length="268" mass="29361">MASTTDPTAQTAQRAKQERLRENQRRSRARRQEYLVELEKRLEDCRVTCREANYLRESFQELQAENQHLRELLNHAGIGPAPLNSFLRRLSQQESSHPDNSVPASTNLRLLKPKLSPLDLAADEHQPHHPSSHERQVTSSVVQPNGSNDQAAVFLPSSCCPPRSQTSTSSSCPPGSQTSTSSCCPPRSQASTPLESAPGALDGLGVQDQPGLAAASIDNIEHIPSLSSGDPLALDWLFNLSDSSWENFAGHSVELLLKEKMEPSESNI</sequence>
<dbReference type="STRING" id="91928.A0A0D2BLJ2"/>
<feature type="region of interest" description="Disordered" evidence="1">
    <location>
        <begin position="1"/>
        <end position="30"/>
    </location>
</feature>
<dbReference type="AlphaFoldDB" id="A0A0D2BLJ2"/>
<dbReference type="PANTHER" id="PTHR42070">
    <property type="entry name" value="FILAMENT ASSOCIATED PROTEIN, PUTATIVE (AFU_ORTHOLOGUE AFUA_8G06630)-RELATED"/>
    <property type="match status" value="1"/>
</dbReference>
<gene>
    <name evidence="2" type="ORF">PV08_09308</name>
</gene>
<dbReference type="VEuPathDB" id="FungiDB:PV08_09308"/>
<feature type="compositionally biased region" description="Polar residues" evidence="1">
    <location>
        <begin position="164"/>
        <end position="194"/>
    </location>
</feature>
<dbReference type="HOGENOM" id="CLU_1038416_0_0_1"/>
<dbReference type="EMBL" id="KN847498">
    <property type="protein sequence ID" value="KIW12034.1"/>
    <property type="molecule type" value="Genomic_DNA"/>
</dbReference>
<dbReference type="Gene3D" id="1.20.5.170">
    <property type="match status" value="1"/>
</dbReference>
<keyword evidence="3" id="KW-1185">Reference proteome</keyword>
<reference evidence="2 3" key="1">
    <citation type="submission" date="2015-01" db="EMBL/GenBank/DDBJ databases">
        <title>The Genome Sequence of Exophiala spinifera CBS89968.</title>
        <authorList>
            <consortium name="The Broad Institute Genomics Platform"/>
            <person name="Cuomo C."/>
            <person name="de Hoog S."/>
            <person name="Gorbushina A."/>
            <person name="Stielow B."/>
            <person name="Teixiera M."/>
            <person name="Abouelleil A."/>
            <person name="Chapman S.B."/>
            <person name="Priest M."/>
            <person name="Young S.K."/>
            <person name="Wortman J."/>
            <person name="Nusbaum C."/>
            <person name="Birren B."/>
        </authorList>
    </citation>
    <scope>NUCLEOTIDE SEQUENCE [LARGE SCALE GENOMIC DNA]</scope>
    <source>
        <strain evidence="2 3">CBS 89968</strain>
    </source>
</reference>
<feature type="region of interest" description="Disordered" evidence="1">
    <location>
        <begin position="164"/>
        <end position="207"/>
    </location>
</feature>
<organism evidence="2 3">
    <name type="scientific">Exophiala spinifera</name>
    <dbReference type="NCBI Taxonomy" id="91928"/>
    <lineage>
        <taxon>Eukaryota</taxon>
        <taxon>Fungi</taxon>
        <taxon>Dikarya</taxon>
        <taxon>Ascomycota</taxon>
        <taxon>Pezizomycotina</taxon>
        <taxon>Eurotiomycetes</taxon>
        <taxon>Chaetothyriomycetidae</taxon>
        <taxon>Chaetothyriales</taxon>
        <taxon>Herpotrichiellaceae</taxon>
        <taxon>Exophiala</taxon>
    </lineage>
</organism>
<evidence type="ECO:0000313" key="2">
    <source>
        <dbReference type="EMBL" id="KIW12034.1"/>
    </source>
</evidence>
<protein>
    <recommendedName>
        <fullName evidence="4">BZIP domain-containing protein</fullName>
    </recommendedName>
</protein>
<dbReference type="PANTHER" id="PTHR42070:SF1">
    <property type="entry name" value="FILAMENT ASSOCIATED PROTEIN, PUTATIVE (AFU_ORTHOLOGUE AFUA_8G06630)-RELATED"/>
    <property type="match status" value="1"/>
</dbReference>
<feature type="compositionally biased region" description="Polar residues" evidence="1">
    <location>
        <begin position="1"/>
        <end position="14"/>
    </location>
</feature>
<evidence type="ECO:0008006" key="4">
    <source>
        <dbReference type="Google" id="ProtNLM"/>
    </source>
</evidence>
<dbReference type="Proteomes" id="UP000053328">
    <property type="component" value="Unassembled WGS sequence"/>
</dbReference>